<dbReference type="InterPro" id="IPR029044">
    <property type="entry name" value="Nucleotide-diphossugar_trans"/>
</dbReference>
<dbReference type="EMBL" id="FQXK01000049">
    <property type="protein sequence ID" value="SHI94713.1"/>
    <property type="molecule type" value="Genomic_DNA"/>
</dbReference>
<dbReference type="PANTHER" id="PTHR22916">
    <property type="entry name" value="GLYCOSYLTRANSFERASE"/>
    <property type="match status" value="1"/>
</dbReference>
<sequence>MGTYEPKISIIVPVYKAEDVIQKCIDSMLAQSYRNFEVILVDDGSPDGSGKIIDSAHIRSSKVIAVHKENGGPSSAAIKGVEYACGEYIMFVDGDDWIEPDMIEKMVVHLTGSDAEVICSNYIIDKEKSDKRGNISVHATPVRMPAEPGEYVGERLEKELKKELVGHERRPIFLSRCFKLYSAQLVRNNLHFVDVSIRMGDDVNMITPILLDAKRIFVMQDSFFYHYVFHYTSLVHSYDPGLYDNCVRLRDKLGEILLAKKVPHAMEKARYEFLYLFFLVVKSELRRPLKDAAESDKRIRELCRIEDTARLLADYPDEICDRANKLMIPILQGPTALNIGFARLVFGLQKVLGA</sequence>
<reference evidence="5" key="1">
    <citation type="submission" date="2016-11" db="EMBL/GenBank/DDBJ databases">
        <authorList>
            <person name="Varghese N."/>
            <person name="Submissions S."/>
        </authorList>
    </citation>
    <scope>NUCLEOTIDE SEQUENCE [LARGE SCALE GENOMIC DNA]</scope>
    <source>
        <strain evidence="5">DSM 3071</strain>
    </source>
</reference>
<evidence type="ECO:0000256" key="2">
    <source>
        <dbReference type="ARBA" id="ARBA00022679"/>
    </source>
</evidence>
<name>A0A1M6FAL2_BUTFI</name>
<accession>A0A1M6FAL2</accession>
<dbReference type="InterPro" id="IPR001173">
    <property type="entry name" value="Glyco_trans_2-like"/>
</dbReference>
<dbReference type="PANTHER" id="PTHR22916:SF51">
    <property type="entry name" value="GLYCOSYLTRANSFERASE EPSH-RELATED"/>
    <property type="match status" value="1"/>
</dbReference>
<dbReference type="Pfam" id="PF00535">
    <property type="entry name" value="Glycos_transf_2"/>
    <property type="match status" value="1"/>
</dbReference>
<evidence type="ECO:0000259" key="3">
    <source>
        <dbReference type="Pfam" id="PF00535"/>
    </source>
</evidence>
<gene>
    <name evidence="4" type="ORF">SAMN02745229_03876</name>
</gene>
<dbReference type="Proteomes" id="UP000184278">
    <property type="component" value="Unassembled WGS sequence"/>
</dbReference>
<keyword evidence="1" id="KW-0328">Glycosyltransferase</keyword>
<dbReference type="GO" id="GO:0016757">
    <property type="term" value="F:glycosyltransferase activity"/>
    <property type="evidence" value="ECO:0007669"/>
    <property type="project" value="UniProtKB-KW"/>
</dbReference>
<keyword evidence="5" id="KW-1185">Reference proteome</keyword>
<dbReference type="Gene3D" id="3.90.550.10">
    <property type="entry name" value="Spore Coat Polysaccharide Biosynthesis Protein SpsA, Chain A"/>
    <property type="match status" value="1"/>
</dbReference>
<feature type="domain" description="Glycosyltransferase 2-like" evidence="3">
    <location>
        <begin position="9"/>
        <end position="136"/>
    </location>
</feature>
<organism evidence="4 5">
    <name type="scientific">Butyrivibrio fibrisolvens DSM 3071</name>
    <dbReference type="NCBI Taxonomy" id="1121131"/>
    <lineage>
        <taxon>Bacteria</taxon>
        <taxon>Bacillati</taxon>
        <taxon>Bacillota</taxon>
        <taxon>Clostridia</taxon>
        <taxon>Lachnospirales</taxon>
        <taxon>Lachnospiraceae</taxon>
        <taxon>Butyrivibrio</taxon>
    </lineage>
</organism>
<evidence type="ECO:0000256" key="1">
    <source>
        <dbReference type="ARBA" id="ARBA00022676"/>
    </source>
</evidence>
<dbReference type="RefSeq" id="WP_073390210.1">
    <property type="nucleotide sequence ID" value="NZ_FQXK01000049.1"/>
</dbReference>
<proteinExistence type="predicted"/>
<dbReference type="SUPFAM" id="SSF53448">
    <property type="entry name" value="Nucleotide-diphospho-sugar transferases"/>
    <property type="match status" value="1"/>
</dbReference>
<keyword evidence="2 4" id="KW-0808">Transferase</keyword>
<dbReference type="STRING" id="1121131.SAMN02745229_03876"/>
<evidence type="ECO:0000313" key="5">
    <source>
        <dbReference type="Proteomes" id="UP000184278"/>
    </source>
</evidence>
<dbReference type="CDD" id="cd00761">
    <property type="entry name" value="Glyco_tranf_GTA_type"/>
    <property type="match status" value="1"/>
</dbReference>
<protein>
    <submittedName>
        <fullName evidence="4">Glycosyl transferase family 2</fullName>
    </submittedName>
</protein>
<dbReference type="GeneID" id="89511258"/>
<evidence type="ECO:0000313" key="4">
    <source>
        <dbReference type="EMBL" id="SHI94713.1"/>
    </source>
</evidence>
<dbReference type="AlphaFoldDB" id="A0A1M6FAL2"/>
<dbReference type="OrthoDB" id="3189257at2"/>